<evidence type="ECO:0000256" key="1">
    <source>
        <dbReference type="SAM" id="MobiDB-lite"/>
    </source>
</evidence>
<dbReference type="SUPFAM" id="SSF46689">
    <property type="entry name" value="Homeodomain-like"/>
    <property type="match status" value="1"/>
</dbReference>
<dbReference type="HOGENOM" id="CLU_056788_1_4_5"/>
<dbReference type="Proteomes" id="UP000029492">
    <property type="component" value="Chromosome"/>
</dbReference>
<dbReference type="InterPro" id="IPR009057">
    <property type="entry name" value="Homeodomain-like_sf"/>
</dbReference>
<feature type="domain" description="Tc1-like transposase DDE" evidence="2">
    <location>
        <begin position="143"/>
        <end position="281"/>
    </location>
</feature>
<dbReference type="EMBL" id="CP003811">
    <property type="protein sequence ID" value="AIQ89179.1"/>
    <property type="molecule type" value="Genomic_DNA"/>
</dbReference>
<gene>
    <name evidence="3" type="ORF">MOC_1424</name>
</gene>
<dbReference type="NCBIfam" id="NF033545">
    <property type="entry name" value="transpos_IS630"/>
    <property type="match status" value="1"/>
</dbReference>
<name>A0A089Q3L7_9HYPH</name>
<dbReference type="PANTHER" id="PTHR46564:SF1">
    <property type="entry name" value="TRANSPOSASE"/>
    <property type="match status" value="1"/>
</dbReference>
<dbReference type="PANTHER" id="PTHR46564">
    <property type="entry name" value="TRANSPOSASE"/>
    <property type="match status" value="1"/>
</dbReference>
<dbReference type="Pfam" id="PF13358">
    <property type="entry name" value="DDE_3"/>
    <property type="match status" value="1"/>
</dbReference>
<reference evidence="3 4" key="1">
    <citation type="journal article" date="2014" name="PLoS ONE">
        <title>Genome Information of Methylobacterium oryzae, a Plant-Probiotic Methylotroph in the Phyllosphere.</title>
        <authorList>
            <person name="Kwak M.J."/>
            <person name="Jeong H."/>
            <person name="Madhaiyan M."/>
            <person name="Lee Y."/>
            <person name="Sa T.M."/>
            <person name="Oh T.K."/>
            <person name="Kim J.F."/>
        </authorList>
    </citation>
    <scope>NUCLEOTIDE SEQUENCE [LARGE SCALE GENOMIC DNA]</scope>
    <source>
        <strain evidence="3 4">CBMB20</strain>
    </source>
</reference>
<organism evidence="3 4">
    <name type="scientific">Methylobacterium oryzae CBMB20</name>
    <dbReference type="NCBI Taxonomy" id="693986"/>
    <lineage>
        <taxon>Bacteria</taxon>
        <taxon>Pseudomonadati</taxon>
        <taxon>Pseudomonadota</taxon>
        <taxon>Alphaproteobacteria</taxon>
        <taxon>Hyphomicrobiales</taxon>
        <taxon>Methylobacteriaceae</taxon>
        <taxon>Methylobacterium</taxon>
    </lineage>
</organism>
<keyword evidence="4" id="KW-1185">Reference proteome</keyword>
<evidence type="ECO:0000259" key="2">
    <source>
        <dbReference type="Pfam" id="PF13358"/>
    </source>
</evidence>
<protein>
    <submittedName>
        <fullName evidence="3">Transposase</fullName>
    </submittedName>
</protein>
<evidence type="ECO:0000313" key="4">
    <source>
        <dbReference type="Proteomes" id="UP000029492"/>
    </source>
</evidence>
<dbReference type="InterPro" id="IPR038717">
    <property type="entry name" value="Tc1-like_DDE_dom"/>
</dbReference>
<dbReference type="AlphaFoldDB" id="A0A089Q3L7"/>
<dbReference type="InterPro" id="IPR047655">
    <property type="entry name" value="Transpos_IS630-like"/>
</dbReference>
<dbReference type="KEGG" id="mor:MOC_1424"/>
<evidence type="ECO:0000313" key="3">
    <source>
        <dbReference type="EMBL" id="AIQ89179.1"/>
    </source>
</evidence>
<dbReference type="eggNOG" id="COG3335">
    <property type="taxonomic scope" value="Bacteria"/>
</dbReference>
<dbReference type="InterPro" id="IPR036397">
    <property type="entry name" value="RNaseH_sf"/>
</dbReference>
<dbReference type="STRING" id="693986.MOC_1424"/>
<feature type="region of interest" description="Disordered" evidence="1">
    <location>
        <begin position="37"/>
        <end position="56"/>
    </location>
</feature>
<dbReference type="Gene3D" id="3.30.420.10">
    <property type="entry name" value="Ribonuclease H-like superfamily/Ribonuclease H"/>
    <property type="match status" value="1"/>
</dbReference>
<dbReference type="eggNOG" id="COG3415">
    <property type="taxonomic scope" value="Bacteria"/>
</dbReference>
<proteinExistence type="predicted"/>
<accession>A0A089Q3L7</accession>
<sequence>MSVDLRERVVAAVTEGASFHQAAARFGVSVSSASRRSQRFAQQGHVAPKPTHGDDRLPAIEAHADLILSLDEARPERFLRELRDALAEQGVQTSTSGLSRFFARHGITRKKGALYATEQERADVKAAREAWFAAQPDLDPDKLVFLDETAAATNMARRYGRAPCGKRCRLLVPQGHYKTTTITAALRTTGLCAFDLADGATNGQRFRDYVANRLVPVLRPGDVVILDNLQAHKVSGIRERVEAAGARLLYLPPYSPEFTPIEQIFAKLKALLRSAAARTVPDLWNAIRHAFTRFTPDECRNSLAAAGYDNDLAVAT</sequence>
<dbReference type="GO" id="GO:0003676">
    <property type="term" value="F:nucleic acid binding"/>
    <property type="evidence" value="ECO:0007669"/>
    <property type="project" value="InterPro"/>
</dbReference>